<dbReference type="Proteomes" id="UP001385951">
    <property type="component" value="Unassembled WGS sequence"/>
</dbReference>
<organism evidence="8 9">
    <name type="scientific">Cerrena zonata</name>
    <dbReference type="NCBI Taxonomy" id="2478898"/>
    <lineage>
        <taxon>Eukaryota</taxon>
        <taxon>Fungi</taxon>
        <taxon>Dikarya</taxon>
        <taxon>Basidiomycota</taxon>
        <taxon>Agaricomycotina</taxon>
        <taxon>Agaricomycetes</taxon>
        <taxon>Polyporales</taxon>
        <taxon>Cerrenaceae</taxon>
        <taxon>Cerrena</taxon>
    </lineage>
</organism>
<dbReference type="InterPro" id="IPR031774">
    <property type="entry name" value="SF3A3_dom"/>
</dbReference>
<dbReference type="SUPFAM" id="SSF57667">
    <property type="entry name" value="beta-beta-alpha zinc fingers"/>
    <property type="match status" value="1"/>
</dbReference>
<evidence type="ECO:0000256" key="5">
    <source>
        <dbReference type="ARBA" id="ARBA00023242"/>
    </source>
</evidence>
<feature type="compositionally biased region" description="Acidic residues" evidence="6">
    <location>
        <begin position="370"/>
        <end position="388"/>
    </location>
</feature>
<dbReference type="Pfam" id="PF16837">
    <property type="entry name" value="SF3A3"/>
    <property type="match status" value="1"/>
</dbReference>
<dbReference type="SMART" id="SM00451">
    <property type="entry name" value="ZnF_U1"/>
    <property type="match status" value="1"/>
</dbReference>
<evidence type="ECO:0000256" key="4">
    <source>
        <dbReference type="ARBA" id="ARBA00022833"/>
    </source>
</evidence>
<keyword evidence="9" id="KW-1185">Reference proteome</keyword>
<protein>
    <recommendedName>
        <fullName evidence="7">C2H2-type domain-containing protein</fullName>
    </recommendedName>
</protein>
<evidence type="ECO:0000256" key="6">
    <source>
        <dbReference type="SAM" id="MobiDB-lite"/>
    </source>
</evidence>
<feature type="region of interest" description="Disordered" evidence="6">
    <location>
        <begin position="364"/>
        <end position="396"/>
    </location>
</feature>
<name>A0AAW0FDA1_9APHY</name>
<keyword evidence="4" id="KW-0862">Zinc</keyword>
<dbReference type="GO" id="GO:0000398">
    <property type="term" value="P:mRNA splicing, via spliceosome"/>
    <property type="evidence" value="ECO:0007669"/>
    <property type="project" value="InterPro"/>
</dbReference>
<dbReference type="PROSITE" id="PS00028">
    <property type="entry name" value="ZINC_FINGER_C2H2_1"/>
    <property type="match status" value="1"/>
</dbReference>
<dbReference type="Pfam" id="PF11931">
    <property type="entry name" value="SF3a60_Prp9_C"/>
    <property type="match status" value="1"/>
</dbReference>
<dbReference type="InterPro" id="IPR051421">
    <property type="entry name" value="RNA_Proc_DNA_Dmg_Regulator"/>
</dbReference>
<evidence type="ECO:0000259" key="7">
    <source>
        <dbReference type="PROSITE" id="PS00028"/>
    </source>
</evidence>
<keyword evidence="3" id="KW-0863">Zinc-finger</keyword>
<dbReference type="InterPro" id="IPR036236">
    <property type="entry name" value="Znf_C2H2_sf"/>
</dbReference>
<evidence type="ECO:0000313" key="9">
    <source>
        <dbReference type="Proteomes" id="UP001385951"/>
    </source>
</evidence>
<dbReference type="Pfam" id="PF12171">
    <property type="entry name" value="zf-C2H2_jaz"/>
    <property type="match status" value="1"/>
</dbReference>
<keyword evidence="2" id="KW-0479">Metal-binding</keyword>
<keyword evidence="5" id="KW-0539">Nucleus</keyword>
<dbReference type="GO" id="GO:0003723">
    <property type="term" value="F:RNA binding"/>
    <property type="evidence" value="ECO:0007669"/>
    <property type="project" value="InterPro"/>
</dbReference>
<comment type="caution">
    <text evidence="8">The sequence shown here is derived from an EMBL/GenBank/DDBJ whole genome shotgun (WGS) entry which is preliminary data.</text>
</comment>
<evidence type="ECO:0000256" key="1">
    <source>
        <dbReference type="ARBA" id="ARBA00004123"/>
    </source>
</evidence>
<dbReference type="PANTHER" id="PTHR12786">
    <property type="entry name" value="SPLICING FACTOR SF3A-RELATED"/>
    <property type="match status" value="1"/>
</dbReference>
<dbReference type="GO" id="GO:0005681">
    <property type="term" value="C:spliceosomal complex"/>
    <property type="evidence" value="ECO:0007669"/>
    <property type="project" value="InterPro"/>
</dbReference>
<dbReference type="InterPro" id="IPR003604">
    <property type="entry name" value="Matrin/U1-like-C_Znf_C2H2"/>
</dbReference>
<evidence type="ECO:0000256" key="2">
    <source>
        <dbReference type="ARBA" id="ARBA00022723"/>
    </source>
</evidence>
<evidence type="ECO:0000256" key="3">
    <source>
        <dbReference type="ARBA" id="ARBA00022771"/>
    </source>
</evidence>
<dbReference type="PANTHER" id="PTHR12786:SF2">
    <property type="entry name" value="SPLICING FACTOR 3A SUBUNIT 3"/>
    <property type="match status" value="1"/>
</dbReference>
<dbReference type="InterPro" id="IPR024598">
    <property type="entry name" value="SF3a60/Prp9_C"/>
</dbReference>
<dbReference type="InterPro" id="IPR022755">
    <property type="entry name" value="Znf_C2H2_jaz"/>
</dbReference>
<reference evidence="8 9" key="1">
    <citation type="submission" date="2022-09" db="EMBL/GenBank/DDBJ databases">
        <authorList>
            <person name="Palmer J.M."/>
        </authorList>
    </citation>
    <scope>NUCLEOTIDE SEQUENCE [LARGE SCALE GENOMIC DNA]</scope>
    <source>
        <strain evidence="8 9">DSM 7382</strain>
    </source>
</reference>
<evidence type="ECO:0000313" key="8">
    <source>
        <dbReference type="EMBL" id="KAK7678626.1"/>
    </source>
</evidence>
<dbReference type="AlphaFoldDB" id="A0AAW0FDA1"/>
<gene>
    <name evidence="8" type="ORF">QCA50_018349</name>
</gene>
<sequence>MSRFIEPQRFLLEEIDAIEQAVATRLRRHPHLLPNSDTPSQSQRPSKETLLQKHELRFFLDKYKKQCSLFLENYENRKDIFSNELKSFNDPSRDFQQFDKLLKFVNSRHDVGDTDEVEPAEDTIKLYSMYSSALPDDFKWVKRGRNKRQMVKRKQILSVAASHINIDSLFNPKEEYGKFIDLSEIFPLYQSLQSQETQSANQITYLEYLSLFLKFPYDNVDSHSSIYNDYLNKLLAYLSNFYARAHPYENISELLNQISNSFDPSANDGKPNENGEVYCNACDKLFSKESVYKGHLDGKKHKKNISKQRQIHPARLAEHKISQLALKLSPIIEATISNHERKAALTEREKMLEDLATKENDLEYTTANESSDDEADNSGSDFDSDDEDTKNLPIGMDGRPVPHWLYKLQGLNRTYDCEICGNTTYKGPVLFNRHFSTPKHQHGLICLGVDETSLPIFKNITKISQAMELWKRLKREKRAQTTDLENAVEVEDDEGNVMSEKDYLELKRQGLL</sequence>
<dbReference type="Pfam" id="PF16958">
    <property type="entry name" value="PRP9_N"/>
    <property type="match status" value="2"/>
</dbReference>
<comment type="subcellular location">
    <subcellularLocation>
        <location evidence="1">Nucleus</location>
    </subcellularLocation>
</comment>
<accession>A0AAW0FDA1</accession>
<dbReference type="InterPro" id="IPR013087">
    <property type="entry name" value="Znf_C2H2_type"/>
</dbReference>
<dbReference type="GO" id="GO:0008270">
    <property type="term" value="F:zinc ion binding"/>
    <property type="evidence" value="ECO:0007669"/>
    <property type="project" value="UniProtKB-KW"/>
</dbReference>
<dbReference type="InterPro" id="IPR031590">
    <property type="entry name" value="PRP9_N"/>
</dbReference>
<feature type="domain" description="C2H2-type" evidence="7">
    <location>
        <begin position="279"/>
        <end position="301"/>
    </location>
</feature>
<dbReference type="Gene3D" id="3.30.160.60">
    <property type="entry name" value="Classic Zinc Finger"/>
    <property type="match status" value="1"/>
</dbReference>
<proteinExistence type="predicted"/>
<dbReference type="EMBL" id="JASBNA010000069">
    <property type="protein sequence ID" value="KAK7678626.1"/>
    <property type="molecule type" value="Genomic_DNA"/>
</dbReference>